<dbReference type="AlphaFoldDB" id="A0A0P7KAC6"/>
<comment type="caution">
    <text evidence="2">The sequence shown here is derived from an EMBL/GenBank/DDBJ whole genome shotgun (WGS) entry which is preliminary data.</text>
</comment>
<proteinExistence type="predicted"/>
<dbReference type="EMBL" id="JXDF01000006">
    <property type="protein sequence ID" value="KPN84010.1"/>
    <property type="molecule type" value="Genomic_DNA"/>
</dbReference>
<organism evidence="2 3">
    <name type="scientific">Apilactobacillus kunkeei</name>
    <dbReference type="NCBI Taxonomy" id="148814"/>
    <lineage>
        <taxon>Bacteria</taxon>
        <taxon>Bacillati</taxon>
        <taxon>Bacillota</taxon>
        <taxon>Bacilli</taxon>
        <taxon>Lactobacillales</taxon>
        <taxon>Lactobacillaceae</taxon>
        <taxon>Apilactobacillus</taxon>
    </lineage>
</organism>
<accession>A0A0P7KAC6</accession>
<keyword evidence="1" id="KW-0472">Membrane</keyword>
<name>A0A0P7KAC6_9LACO</name>
<protein>
    <submittedName>
        <fullName evidence="2">Uncharacterized protein</fullName>
    </submittedName>
</protein>
<evidence type="ECO:0000256" key="1">
    <source>
        <dbReference type="SAM" id="Phobius"/>
    </source>
</evidence>
<sequence length="102" mass="11797">MKAAKNLLNINNIEIISNLSSLCLFIGLDKSMTFLIVTFFMFSKHLLIMTKNIFTYLNDIRSGVEPTPGKDLIKVKTIHRCSRICSKDLRMKKSVSEFYIKY</sequence>
<reference evidence="2 3" key="1">
    <citation type="journal article" date="2015" name="Genome Biol. Evol.">
        <title>Functionally Structured Genomes in Lactobacillus kunkeei Colonizing the Honey Crop and Food Products of Honeybees and Stingless Bees.</title>
        <authorList>
            <person name="Tamarit D."/>
            <person name="Ellegaard K.M."/>
            <person name="Wikander J."/>
            <person name="Olofsson T."/>
            <person name="Vasquez A."/>
            <person name="Andersson S.G."/>
        </authorList>
    </citation>
    <scope>NUCLEOTIDE SEQUENCE [LARGE SCALE GENOMIC DNA]</scope>
    <source>
        <strain evidence="2 3">LMbo</strain>
    </source>
</reference>
<dbReference type="Proteomes" id="UP000050269">
    <property type="component" value="Unassembled WGS sequence"/>
</dbReference>
<keyword evidence="1" id="KW-1133">Transmembrane helix</keyword>
<gene>
    <name evidence="2" type="ORF">RZ78_05570</name>
</gene>
<keyword evidence="1" id="KW-0812">Transmembrane</keyword>
<evidence type="ECO:0000313" key="3">
    <source>
        <dbReference type="Proteomes" id="UP000050269"/>
    </source>
</evidence>
<dbReference type="PATRIC" id="fig|148814.13.peg.239"/>
<evidence type="ECO:0000313" key="2">
    <source>
        <dbReference type="EMBL" id="KPN84010.1"/>
    </source>
</evidence>
<feature type="transmembrane region" description="Helical" evidence="1">
    <location>
        <begin position="15"/>
        <end position="42"/>
    </location>
</feature>